<dbReference type="Proteomes" id="UP000237000">
    <property type="component" value="Unassembled WGS sequence"/>
</dbReference>
<evidence type="ECO:0000256" key="1">
    <source>
        <dbReference type="SAM" id="Phobius"/>
    </source>
</evidence>
<evidence type="ECO:0008006" key="4">
    <source>
        <dbReference type="Google" id="ProtNLM"/>
    </source>
</evidence>
<keyword evidence="1" id="KW-0812">Transmembrane</keyword>
<protein>
    <recommendedName>
        <fullName evidence="4">Transmembrane protein</fullName>
    </recommendedName>
</protein>
<gene>
    <name evidence="2" type="ORF">TorRG33x02_157230</name>
</gene>
<dbReference type="InParanoid" id="A0A2P5ESI4"/>
<feature type="transmembrane region" description="Helical" evidence="1">
    <location>
        <begin position="31"/>
        <end position="49"/>
    </location>
</feature>
<reference evidence="3" key="1">
    <citation type="submission" date="2016-06" db="EMBL/GenBank/DDBJ databases">
        <title>Parallel loss of symbiosis genes in relatives of nitrogen-fixing non-legume Parasponia.</title>
        <authorList>
            <person name="Van Velzen R."/>
            <person name="Holmer R."/>
            <person name="Bu F."/>
            <person name="Rutten L."/>
            <person name="Van Zeijl A."/>
            <person name="Liu W."/>
            <person name="Santuari L."/>
            <person name="Cao Q."/>
            <person name="Sharma T."/>
            <person name="Shen D."/>
            <person name="Roswanjaya Y."/>
            <person name="Wardhani T."/>
            <person name="Kalhor M.S."/>
            <person name="Jansen J."/>
            <person name="Van den Hoogen J."/>
            <person name="Gungor B."/>
            <person name="Hartog M."/>
            <person name="Hontelez J."/>
            <person name="Verver J."/>
            <person name="Yang W.-C."/>
            <person name="Schijlen E."/>
            <person name="Repin R."/>
            <person name="Schilthuizen M."/>
            <person name="Schranz E."/>
            <person name="Heidstra R."/>
            <person name="Miyata K."/>
            <person name="Fedorova E."/>
            <person name="Kohlen W."/>
            <person name="Bisseling T."/>
            <person name="Smit S."/>
            <person name="Geurts R."/>
        </authorList>
    </citation>
    <scope>NUCLEOTIDE SEQUENCE [LARGE SCALE GENOMIC DNA]</scope>
    <source>
        <strain evidence="3">cv. RG33-2</strain>
    </source>
</reference>
<proteinExistence type="predicted"/>
<keyword evidence="3" id="KW-1185">Reference proteome</keyword>
<keyword evidence="1" id="KW-0472">Membrane</keyword>
<comment type="caution">
    <text evidence="2">The sequence shown here is derived from an EMBL/GenBank/DDBJ whole genome shotgun (WGS) entry which is preliminary data.</text>
</comment>
<sequence length="91" mass="10487">MPVKEYSKKVKGKGTMNYDDIKMKESFKERLNGVVYVIFFTVFHLEAALCCPNFRMESTMVGLSSFVLLSQRIIYNKMEKNKGEDGICMCP</sequence>
<dbReference type="EMBL" id="JXTC01000105">
    <property type="protein sequence ID" value="PON88509.1"/>
    <property type="molecule type" value="Genomic_DNA"/>
</dbReference>
<name>A0A2P5ESI4_TREOI</name>
<keyword evidence="1" id="KW-1133">Transmembrane helix</keyword>
<evidence type="ECO:0000313" key="2">
    <source>
        <dbReference type="EMBL" id="PON88509.1"/>
    </source>
</evidence>
<dbReference type="AlphaFoldDB" id="A0A2P5ESI4"/>
<evidence type="ECO:0000313" key="3">
    <source>
        <dbReference type="Proteomes" id="UP000237000"/>
    </source>
</evidence>
<organism evidence="2 3">
    <name type="scientific">Trema orientale</name>
    <name type="common">Charcoal tree</name>
    <name type="synonym">Celtis orientalis</name>
    <dbReference type="NCBI Taxonomy" id="63057"/>
    <lineage>
        <taxon>Eukaryota</taxon>
        <taxon>Viridiplantae</taxon>
        <taxon>Streptophyta</taxon>
        <taxon>Embryophyta</taxon>
        <taxon>Tracheophyta</taxon>
        <taxon>Spermatophyta</taxon>
        <taxon>Magnoliopsida</taxon>
        <taxon>eudicotyledons</taxon>
        <taxon>Gunneridae</taxon>
        <taxon>Pentapetalae</taxon>
        <taxon>rosids</taxon>
        <taxon>fabids</taxon>
        <taxon>Rosales</taxon>
        <taxon>Cannabaceae</taxon>
        <taxon>Trema</taxon>
    </lineage>
</organism>
<accession>A0A2P5ESI4</accession>